<evidence type="ECO:0000313" key="1">
    <source>
        <dbReference type="EMBL" id="OQU83049.1"/>
    </source>
</evidence>
<reference evidence="2" key="2">
    <citation type="journal article" date="2018" name="Plant J.">
        <title>The Sorghum bicolor reference genome: improved assembly, gene annotations, a transcriptome atlas, and signatures of genome organization.</title>
        <authorList>
            <person name="McCormick R.F."/>
            <person name="Truong S.K."/>
            <person name="Sreedasyam A."/>
            <person name="Jenkins J."/>
            <person name="Shu S."/>
            <person name="Sims D."/>
            <person name="Kennedy M."/>
            <person name="Amirebrahimi M."/>
            <person name="Weers B.D."/>
            <person name="McKinley B."/>
            <person name="Mattison A."/>
            <person name="Morishige D.T."/>
            <person name="Grimwood J."/>
            <person name="Schmutz J."/>
            <person name="Mullet J.E."/>
        </authorList>
    </citation>
    <scope>NUCLEOTIDE SEQUENCE [LARGE SCALE GENOMIC DNA]</scope>
    <source>
        <strain evidence="2">cv. BTx623</strain>
    </source>
</reference>
<sequence length="84" mass="9416">MQLVHFDLNRELITIVHGISVLELIRCIATEESYHPRHLAAEPANPCVETKHQTQFGLGCIPKDQKPIVIEQCIFGEGCGMYIA</sequence>
<organism evidence="1 2">
    <name type="scientific">Sorghum bicolor</name>
    <name type="common">Sorghum</name>
    <name type="synonym">Sorghum vulgare</name>
    <dbReference type="NCBI Taxonomy" id="4558"/>
    <lineage>
        <taxon>Eukaryota</taxon>
        <taxon>Viridiplantae</taxon>
        <taxon>Streptophyta</taxon>
        <taxon>Embryophyta</taxon>
        <taxon>Tracheophyta</taxon>
        <taxon>Spermatophyta</taxon>
        <taxon>Magnoliopsida</taxon>
        <taxon>Liliopsida</taxon>
        <taxon>Poales</taxon>
        <taxon>Poaceae</taxon>
        <taxon>PACMAD clade</taxon>
        <taxon>Panicoideae</taxon>
        <taxon>Andropogonodae</taxon>
        <taxon>Andropogoneae</taxon>
        <taxon>Sorghinae</taxon>
        <taxon>Sorghum</taxon>
    </lineage>
</organism>
<gene>
    <name evidence="1" type="ORF">SORBI_3005G067850</name>
</gene>
<reference evidence="1 2" key="1">
    <citation type="journal article" date="2009" name="Nature">
        <title>The Sorghum bicolor genome and the diversification of grasses.</title>
        <authorList>
            <person name="Paterson A.H."/>
            <person name="Bowers J.E."/>
            <person name="Bruggmann R."/>
            <person name="Dubchak I."/>
            <person name="Grimwood J."/>
            <person name="Gundlach H."/>
            <person name="Haberer G."/>
            <person name="Hellsten U."/>
            <person name="Mitros T."/>
            <person name="Poliakov A."/>
            <person name="Schmutz J."/>
            <person name="Spannagl M."/>
            <person name="Tang H."/>
            <person name="Wang X."/>
            <person name="Wicker T."/>
            <person name="Bharti A.K."/>
            <person name="Chapman J."/>
            <person name="Feltus F.A."/>
            <person name="Gowik U."/>
            <person name="Grigoriev I.V."/>
            <person name="Lyons E."/>
            <person name="Maher C.A."/>
            <person name="Martis M."/>
            <person name="Narechania A."/>
            <person name="Otillar R.P."/>
            <person name="Penning B.W."/>
            <person name="Salamov A.A."/>
            <person name="Wang Y."/>
            <person name="Zhang L."/>
            <person name="Carpita N.C."/>
            <person name="Freeling M."/>
            <person name="Gingle A.R."/>
            <person name="Hash C.T."/>
            <person name="Keller B."/>
            <person name="Klein P."/>
            <person name="Kresovich S."/>
            <person name="McCann M.C."/>
            <person name="Ming R."/>
            <person name="Peterson D.G."/>
            <person name="Mehboob-ur-Rahman"/>
            <person name="Ware D."/>
            <person name="Westhoff P."/>
            <person name="Mayer K.F."/>
            <person name="Messing J."/>
            <person name="Rokhsar D.S."/>
        </authorList>
    </citation>
    <scope>NUCLEOTIDE SEQUENCE [LARGE SCALE GENOMIC DNA]</scope>
    <source>
        <strain evidence="2">cv. BTx623</strain>
    </source>
</reference>
<dbReference type="InParanoid" id="A0A1Z5RHG3"/>
<dbReference type="Gramene" id="OQU83049">
    <property type="protein sequence ID" value="OQU83049"/>
    <property type="gene ID" value="SORBI_3005G067850"/>
</dbReference>
<evidence type="ECO:0000313" key="2">
    <source>
        <dbReference type="Proteomes" id="UP000000768"/>
    </source>
</evidence>
<dbReference type="EMBL" id="CM000764">
    <property type="protein sequence ID" value="OQU83049.1"/>
    <property type="molecule type" value="Genomic_DNA"/>
</dbReference>
<name>A0A1Z5RHG3_SORBI</name>
<proteinExistence type="predicted"/>
<keyword evidence="2" id="KW-1185">Reference proteome</keyword>
<dbReference type="AlphaFoldDB" id="A0A1Z5RHG3"/>
<protein>
    <submittedName>
        <fullName evidence="1">Uncharacterized protein</fullName>
    </submittedName>
</protein>
<accession>A0A1Z5RHG3</accession>
<dbReference type="Proteomes" id="UP000000768">
    <property type="component" value="Chromosome 5"/>
</dbReference>